<dbReference type="RefSeq" id="WP_323260835.1">
    <property type="nucleotide sequence ID" value="NZ_JAYGIE010000023.1"/>
</dbReference>
<protein>
    <recommendedName>
        <fullName evidence="7">5-hydroxyisourate hydrolase</fullName>
        <shortName evidence="7">HIU hydrolase</shortName>
        <shortName evidence="7">HIUHase</shortName>
        <ecNumber evidence="7">3.5.2.17</ecNumber>
    </recommendedName>
</protein>
<dbReference type="InterPro" id="IPR023416">
    <property type="entry name" value="Transthyretin/HIU_hydrolase_d"/>
</dbReference>
<gene>
    <name evidence="9" type="primary">uraH</name>
    <name evidence="9" type="ORF">VB774_06935</name>
</gene>
<evidence type="ECO:0000256" key="6">
    <source>
        <dbReference type="ARBA" id="ARBA00022801"/>
    </source>
</evidence>
<dbReference type="PANTHER" id="PTHR10395:SF7">
    <property type="entry name" value="5-HYDROXYISOURATE HYDROLASE"/>
    <property type="match status" value="1"/>
</dbReference>
<dbReference type="Proteomes" id="UP001301388">
    <property type="component" value="Unassembled WGS sequence"/>
</dbReference>
<dbReference type="Pfam" id="PF00576">
    <property type="entry name" value="Transthyretin"/>
    <property type="match status" value="1"/>
</dbReference>
<dbReference type="EMBL" id="JAYGIE010000023">
    <property type="protein sequence ID" value="MEA5477351.1"/>
    <property type="molecule type" value="Genomic_DNA"/>
</dbReference>
<dbReference type="EC" id="3.5.2.17" evidence="7"/>
<dbReference type="CDD" id="cd05822">
    <property type="entry name" value="TLP_HIUase"/>
    <property type="match status" value="1"/>
</dbReference>
<dbReference type="GO" id="GO:0033971">
    <property type="term" value="F:hydroxyisourate hydrolase activity"/>
    <property type="evidence" value="ECO:0007669"/>
    <property type="project" value="UniProtKB-EC"/>
</dbReference>
<evidence type="ECO:0000256" key="3">
    <source>
        <dbReference type="ARBA" id="ARBA00009850"/>
    </source>
</evidence>
<comment type="caution">
    <text evidence="9">The sequence shown here is derived from an EMBL/GenBank/DDBJ whole genome shotgun (WGS) entry which is preliminary data.</text>
</comment>
<feature type="domain" description="Transthyretin/hydroxyisourate hydrolase" evidence="8">
    <location>
        <begin position="5"/>
        <end position="118"/>
    </location>
</feature>
<evidence type="ECO:0000256" key="1">
    <source>
        <dbReference type="ARBA" id="ARBA00001043"/>
    </source>
</evidence>
<dbReference type="PANTHER" id="PTHR10395">
    <property type="entry name" value="URICASE AND TRANSTHYRETIN-RELATED"/>
    <property type="match status" value="1"/>
</dbReference>
<accession>A0ABU5TH04</accession>
<dbReference type="InterPro" id="IPR014306">
    <property type="entry name" value="Hydroxyisourate_hydrolase"/>
</dbReference>
<evidence type="ECO:0000313" key="9">
    <source>
        <dbReference type="EMBL" id="MEA5477351.1"/>
    </source>
</evidence>
<keyword evidence="6 7" id="KW-0378">Hydrolase</keyword>
<evidence type="ECO:0000256" key="2">
    <source>
        <dbReference type="ARBA" id="ARBA00002704"/>
    </source>
</evidence>
<evidence type="ECO:0000256" key="4">
    <source>
        <dbReference type="ARBA" id="ARBA00011881"/>
    </source>
</evidence>
<evidence type="ECO:0000256" key="5">
    <source>
        <dbReference type="ARBA" id="ARBA00022631"/>
    </source>
</evidence>
<proteinExistence type="inferred from homology"/>
<dbReference type="SUPFAM" id="SSF49472">
    <property type="entry name" value="Transthyretin (synonym: prealbumin)"/>
    <property type="match status" value="1"/>
</dbReference>
<dbReference type="Gene3D" id="2.60.40.180">
    <property type="entry name" value="Transthyretin/hydroxyisourate hydrolase domain"/>
    <property type="match status" value="1"/>
</dbReference>
<evidence type="ECO:0000259" key="8">
    <source>
        <dbReference type="Pfam" id="PF00576"/>
    </source>
</evidence>
<reference evidence="9 10" key="1">
    <citation type="submission" date="2023-12" db="EMBL/GenBank/DDBJ databases">
        <title>Baltic Sea Cyanobacteria.</title>
        <authorList>
            <person name="Delbaje E."/>
            <person name="Fewer D.P."/>
            <person name="Shishido T.K."/>
        </authorList>
    </citation>
    <scope>NUCLEOTIDE SEQUENCE [LARGE SCALE GENOMIC DNA]</scope>
    <source>
        <strain evidence="9 10">UHCC 0370</strain>
    </source>
</reference>
<organism evidence="9 10">
    <name type="scientific">Pseudanabaena galeata UHCC 0370</name>
    <dbReference type="NCBI Taxonomy" id="3110310"/>
    <lineage>
        <taxon>Bacteria</taxon>
        <taxon>Bacillati</taxon>
        <taxon>Cyanobacteriota</taxon>
        <taxon>Cyanophyceae</taxon>
        <taxon>Pseudanabaenales</taxon>
        <taxon>Pseudanabaenaceae</taxon>
        <taxon>Pseudanabaena</taxon>
    </lineage>
</organism>
<comment type="catalytic activity">
    <reaction evidence="1 7">
        <text>5-hydroxyisourate + H2O = 5-hydroxy-2-oxo-4-ureido-2,5-dihydro-1H-imidazole-5-carboxylate + H(+)</text>
        <dbReference type="Rhea" id="RHEA:23736"/>
        <dbReference type="ChEBI" id="CHEBI:15377"/>
        <dbReference type="ChEBI" id="CHEBI:15378"/>
        <dbReference type="ChEBI" id="CHEBI:18072"/>
        <dbReference type="ChEBI" id="CHEBI:58639"/>
        <dbReference type="EC" id="3.5.2.17"/>
    </reaction>
</comment>
<comment type="subunit">
    <text evidence="4 7">Homotetramer.</text>
</comment>
<keyword evidence="5 7" id="KW-0659">Purine metabolism</keyword>
<sequence length="119" mass="13480">MSGKLSTHVLDTVHGCPARNMKLELWAIADDGQRKLIKTLFTNRDGRTDELLLNEFEIKVGIYEICFYVSDYFTSCGASLPEPNFLTTVPVRFGIADKSDRYHVPLLVSPWAYSTYRGS</sequence>
<name>A0ABU5TH04_9CYAN</name>
<comment type="function">
    <text evidence="2">Catalyzes the hydrolysis of 5-hydroxyisourate (HIU) to 2-oxo-4-hydroxy-4-carboxy-5-ureidoimidazoline (OHCU).</text>
</comment>
<dbReference type="InterPro" id="IPR036817">
    <property type="entry name" value="Transthyretin/HIU_hydrolase_sf"/>
</dbReference>
<comment type="similarity">
    <text evidence="3 7">Belongs to the transthyretin family. 5-hydroxyisourate hydrolase subfamily.</text>
</comment>
<dbReference type="NCBIfam" id="TIGR02962">
    <property type="entry name" value="hdxy_isourate"/>
    <property type="match status" value="1"/>
</dbReference>
<evidence type="ECO:0000256" key="7">
    <source>
        <dbReference type="RuleBase" id="RU361270"/>
    </source>
</evidence>
<keyword evidence="10" id="KW-1185">Reference proteome</keyword>
<evidence type="ECO:0000313" key="10">
    <source>
        <dbReference type="Proteomes" id="UP001301388"/>
    </source>
</evidence>